<feature type="transmembrane region" description="Helical" evidence="5">
    <location>
        <begin position="45"/>
        <end position="71"/>
    </location>
</feature>
<keyword evidence="4 5" id="KW-0472">Membrane</keyword>
<dbReference type="Pfam" id="PF12698">
    <property type="entry name" value="ABC2_membrane_3"/>
    <property type="match status" value="1"/>
</dbReference>
<evidence type="ECO:0000313" key="8">
    <source>
        <dbReference type="Proteomes" id="UP001199916"/>
    </source>
</evidence>
<gene>
    <name evidence="7" type="ORF">LQV63_07430</name>
</gene>
<organism evidence="7 8">
    <name type="scientific">Paenibacillus profundus</name>
    <dbReference type="NCBI Taxonomy" id="1173085"/>
    <lineage>
        <taxon>Bacteria</taxon>
        <taxon>Bacillati</taxon>
        <taxon>Bacillota</taxon>
        <taxon>Bacilli</taxon>
        <taxon>Bacillales</taxon>
        <taxon>Paenibacillaceae</taxon>
        <taxon>Paenibacillus</taxon>
    </lineage>
</organism>
<feature type="transmembrane region" description="Helical" evidence="5">
    <location>
        <begin position="120"/>
        <end position="143"/>
    </location>
</feature>
<feature type="transmembrane region" description="Helical" evidence="5">
    <location>
        <begin position="21"/>
        <end position="39"/>
    </location>
</feature>
<keyword evidence="3 5" id="KW-1133">Transmembrane helix</keyword>
<evidence type="ECO:0000259" key="6">
    <source>
        <dbReference type="Pfam" id="PF12698"/>
    </source>
</evidence>
<dbReference type="Proteomes" id="UP001199916">
    <property type="component" value="Unassembled WGS sequence"/>
</dbReference>
<dbReference type="InterPro" id="IPR013525">
    <property type="entry name" value="ABC2_TM"/>
</dbReference>
<accession>A0ABS8YDL8</accession>
<protein>
    <submittedName>
        <fullName evidence="7">ABC transporter permease</fullName>
    </submittedName>
</protein>
<dbReference type="PANTHER" id="PTHR43471">
    <property type="entry name" value="ABC TRANSPORTER PERMEASE"/>
    <property type="match status" value="1"/>
</dbReference>
<reference evidence="7 8" key="1">
    <citation type="submission" date="2021-11" db="EMBL/GenBank/DDBJ databases">
        <title>Draft genome sequence of Paenibacillus profundus YoMME, a new Gram-positive bacteria with exoelectrogenic properties.</title>
        <authorList>
            <person name="Hubenova Y."/>
            <person name="Hubenova E."/>
            <person name="Manasiev Y."/>
            <person name="Peykov S."/>
            <person name="Mitov M."/>
        </authorList>
    </citation>
    <scope>NUCLEOTIDE SEQUENCE [LARGE SCALE GENOMIC DNA]</scope>
    <source>
        <strain evidence="7 8">YoMME</strain>
    </source>
</reference>
<evidence type="ECO:0000256" key="4">
    <source>
        <dbReference type="ARBA" id="ARBA00023136"/>
    </source>
</evidence>
<comment type="caution">
    <text evidence="7">The sequence shown here is derived from an EMBL/GenBank/DDBJ whole genome shotgun (WGS) entry which is preliminary data.</text>
</comment>
<sequence length="236" mass="25508">MTLAMKRVSAIIQKEWKDSSKNPVLLLTAAIPVIFAFLFRSEQSVGASVLTMPMNMALSITGAFVQAMMVAEEKEKHTLRVLMLSPAKPIEVLLGKSAISAIMTVSAVILSILIANTPSINLVSFLLLLIPNIVMYLALGTLIGLMSRTSMETSFLGMPLLLIFLMGPMFGALLNSEAVNVAIGYLPTEQMAAACDILWNGGSLTDIWSHIGVTCIWAVASVLLCIIVYRAKRYDA</sequence>
<evidence type="ECO:0000256" key="3">
    <source>
        <dbReference type="ARBA" id="ARBA00022989"/>
    </source>
</evidence>
<comment type="subcellular location">
    <subcellularLocation>
        <location evidence="1">Membrane</location>
        <topology evidence="1">Multi-pass membrane protein</topology>
    </subcellularLocation>
</comment>
<proteinExistence type="predicted"/>
<name>A0ABS8YDL8_9BACL</name>
<dbReference type="PANTHER" id="PTHR43471:SF1">
    <property type="entry name" value="ABC TRANSPORTER PERMEASE PROTEIN NOSY-RELATED"/>
    <property type="match status" value="1"/>
</dbReference>
<evidence type="ECO:0000256" key="1">
    <source>
        <dbReference type="ARBA" id="ARBA00004141"/>
    </source>
</evidence>
<feature type="domain" description="ABC-2 type transporter transmembrane" evidence="6">
    <location>
        <begin position="28"/>
        <end position="226"/>
    </location>
</feature>
<evidence type="ECO:0000313" key="7">
    <source>
        <dbReference type="EMBL" id="MCE5169137.1"/>
    </source>
</evidence>
<keyword evidence="2 5" id="KW-0812">Transmembrane</keyword>
<feature type="transmembrane region" description="Helical" evidence="5">
    <location>
        <begin position="155"/>
        <end position="174"/>
    </location>
</feature>
<feature type="transmembrane region" description="Helical" evidence="5">
    <location>
        <begin position="207"/>
        <end position="229"/>
    </location>
</feature>
<dbReference type="RefSeq" id="WP_233696222.1">
    <property type="nucleotide sequence ID" value="NZ_JAJNBZ010000004.1"/>
</dbReference>
<feature type="transmembrane region" description="Helical" evidence="5">
    <location>
        <begin position="92"/>
        <end position="114"/>
    </location>
</feature>
<evidence type="ECO:0000256" key="2">
    <source>
        <dbReference type="ARBA" id="ARBA00022692"/>
    </source>
</evidence>
<dbReference type="EMBL" id="JAJNBZ010000004">
    <property type="protein sequence ID" value="MCE5169137.1"/>
    <property type="molecule type" value="Genomic_DNA"/>
</dbReference>
<evidence type="ECO:0000256" key="5">
    <source>
        <dbReference type="SAM" id="Phobius"/>
    </source>
</evidence>
<keyword evidence="8" id="KW-1185">Reference proteome</keyword>